<evidence type="ECO:0000313" key="3">
    <source>
        <dbReference type="Proteomes" id="UP000076584"/>
    </source>
</evidence>
<proteinExistence type="predicted"/>
<evidence type="ECO:0000313" key="2">
    <source>
        <dbReference type="EMBL" id="KZL80082.1"/>
    </source>
</evidence>
<sequence>MEISGPVVSLTAGSNGYLTQSVSVEGGSKNPLASNSPQDSDFSKGQETYYGYVQTLEDATAIIEACSLGLLPCVQRRLSEEEKSSIRSGSVFVWDPNASQIKRWTDGKKWDSSRVQENFMTYREICEADGLAKQFISMANSAGKNLSLVSYYSISRFGSANLQRPSTDPRLKPGSNLKNTNPIRALPDGERQQNAQWPTNPQPLFPRQDLGHMSHQPTTDNEIQPSAETNVPTMSPEQFPTILHDSNPDSGVVHSASNMAQPAYVMKSPMIGECGPKVTTTASAPLSLNTLSFFDTSDKGLAYPRRSHNYGYHVPSSPYKPPAPPSTVWSPSAPKAHGNLSLYHGSKMWRAELTSSGAGREAFEPSEARNRTFLMPPPGAPTGIVNPCNLQSAAPSEPKQVLIFVRGDVGDSLQHVNGQPTPPANNLPPIVDGSLSVAGGDAINTGWSVDYYGHSTNRRGHGNGIGWRSQENEQVAGVWPRKYVCCICSLQWAVTPLSNTLFRNGVTKEDRKASQIPNPPDARRDPGFTRPQSSELHYYLDHKVTPDEPCVRGLCQTCRPVSLLPDGQPSRNCCPPQVANTNHLKEIYRCVMDNCPILTDRRANMKTHLSSHAHNDYLTELARRIKMGETLTAIDKQITYRLMHLFDNLDARGQKLINQPRSTVPLPEDISSPAVLREHTQWMFFLGLYAPEVHRRAFFDPETNQNYFRDYNLGEFGSVPGNLRIVSGATGRPVEASQFLWRQR</sequence>
<dbReference type="GO" id="GO:0003677">
    <property type="term" value="F:DNA binding"/>
    <property type="evidence" value="ECO:0007669"/>
    <property type="project" value="TreeGrafter"/>
</dbReference>
<keyword evidence="3" id="KW-1185">Reference proteome</keyword>
<gene>
    <name evidence="2" type="ORF">CI238_13023</name>
</gene>
<feature type="region of interest" description="Disordered" evidence="1">
    <location>
        <begin position="507"/>
        <end position="532"/>
    </location>
</feature>
<dbReference type="Proteomes" id="UP000076584">
    <property type="component" value="Unassembled WGS sequence"/>
</dbReference>
<dbReference type="InterPro" id="IPR018608">
    <property type="entry name" value="Gti1/Pac2"/>
</dbReference>
<protein>
    <submittedName>
        <fullName evidence="2">Uncharacterized protein</fullName>
    </submittedName>
</protein>
<evidence type="ECO:0000256" key="1">
    <source>
        <dbReference type="SAM" id="MobiDB-lite"/>
    </source>
</evidence>
<dbReference type="EMBL" id="LFIW01001980">
    <property type="protein sequence ID" value="KZL80082.1"/>
    <property type="molecule type" value="Genomic_DNA"/>
</dbReference>
<feature type="region of interest" description="Disordered" evidence="1">
    <location>
        <begin position="161"/>
        <end position="233"/>
    </location>
</feature>
<dbReference type="PANTHER" id="PTHR28027:SF1">
    <property type="entry name" value="CAMP INDEPENDENT REGULATORY PROTEIN (AFU_ORTHOLOGUE AFUA_3G09640)"/>
    <property type="match status" value="1"/>
</dbReference>
<accession>A0A167AFK6</accession>
<dbReference type="Pfam" id="PF09729">
    <property type="entry name" value="Gti1_Pac2"/>
    <property type="match status" value="1"/>
</dbReference>
<dbReference type="AlphaFoldDB" id="A0A167AFK6"/>
<dbReference type="PANTHER" id="PTHR28027">
    <property type="entry name" value="TRANSCRIPTIONAL REGULATOR MIT1"/>
    <property type="match status" value="1"/>
</dbReference>
<comment type="caution">
    <text evidence="2">The sequence shown here is derived from an EMBL/GenBank/DDBJ whole genome shotgun (WGS) entry which is preliminary data.</text>
</comment>
<feature type="compositionally biased region" description="Polar residues" evidence="1">
    <location>
        <begin position="215"/>
        <end position="233"/>
    </location>
</feature>
<name>A0A167AFK6_COLIC</name>
<reference evidence="2 3" key="1">
    <citation type="submission" date="2015-06" db="EMBL/GenBank/DDBJ databases">
        <title>Survival trade-offs in plant roots during colonization by closely related pathogenic and mutualistic fungi.</title>
        <authorList>
            <person name="Hacquard S."/>
            <person name="Kracher B."/>
            <person name="Hiruma K."/>
            <person name="Weinman A."/>
            <person name="Muench P."/>
            <person name="Garrido Oter R."/>
            <person name="Ver Loren van Themaat E."/>
            <person name="Dallerey J.-F."/>
            <person name="Damm U."/>
            <person name="Henrissat B."/>
            <person name="Lespinet O."/>
            <person name="Thon M."/>
            <person name="Kemen E."/>
            <person name="McHardy A.C."/>
            <person name="Schulze-Lefert P."/>
            <person name="O'Connell R.J."/>
        </authorList>
    </citation>
    <scope>NUCLEOTIDE SEQUENCE [LARGE SCALE GENOMIC DNA]</scope>
    <source>
        <strain evidence="2 3">MAFF 238704</strain>
    </source>
</reference>
<organism evidence="2 3">
    <name type="scientific">Colletotrichum incanum</name>
    <name type="common">Soybean anthracnose fungus</name>
    <dbReference type="NCBI Taxonomy" id="1573173"/>
    <lineage>
        <taxon>Eukaryota</taxon>
        <taxon>Fungi</taxon>
        <taxon>Dikarya</taxon>
        <taxon>Ascomycota</taxon>
        <taxon>Pezizomycotina</taxon>
        <taxon>Sordariomycetes</taxon>
        <taxon>Hypocreomycetidae</taxon>
        <taxon>Glomerellales</taxon>
        <taxon>Glomerellaceae</taxon>
        <taxon>Colletotrichum</taxon>
        <taxon>Colletotrichum spaethianum species complex</taxon>
    </lineage>
</organism>